<dbReference type="AlphaFoldDB" id="A0A1W0A0J7"/>
<evidence type="ECO:0000313" key="2">
    <source>
        <dbReference type="EMBL" id="OQS03788.1"/>
    </source>
</evidence>
<protein>
    <submittedName>
        <fullName evidence="2">Uncharacterized protein</fullName>
    </submittedName>
</protein>
<feature type="compositionally biased region" description="Polar residues" evidence="1">
    <location>
        <begin position="522"/>
        <end position="543"/>
    </location>
</feature>
<accession>A0A1W0A0J7</accession>
<organism evidence="2 3">
    <name type="scientific">Thraustotheca clavata</name>
    <dbReference type="NCBI Taxonomy" id="74557"/>
    <lineage>
        <taxon>Eukaryota</taxon>
        <taxon>Sar</taxon>
        <taxon>Stramenopiles</taxon>
        <taxon>Oomycota</taxon>
        <taxon>Saprolegniomycetes</taxon>
        <taxon>Saprolegniales</taxon>
        <taxon>Achlyaceae</taxon>
        <taxon>Thraustotheca</taxon>
    </lineage>
</organism>
<feature type="compositionally biased region" description="Basic and acidic residues" evidence="1">
    <location>
        <begin position="663"/>
        <end position="673"/>
    </location>
</feature>
<feature type="compositionally biased region" description="Basic and acidic residues" evidence="1">
    <location>
        <begin position="697"/>
        <end position="706"/>
    </location>
</feature>
<feature type="compositionally biased region" description="Gly residues" evidence="1">
    <location>
        <begin position="652"/>
        <end position="662"/>
    </location>
</feature>
<feature type="compositionally biased region" description="Low complexity" evidence="1">
    <location>
        <begin position="351"/>
        <end position="360"/>
    </location>
</feature>
<reference evidence="2 3" key="1">
    <citation type="journal article" date="2014" name="Genome Biol. Evol.">
        <title>The secreted proteins of Achlya hypogyna and Thraustotheca clavata identify the ancestral oomycete secretome and reveal gene acquisitions by horizontal gene transfer.</title>
        <authorList>
            <person name="Misner I."/>
            <person name="Blouin N."/>
            <person name="Leonard G."/>
            <person name="Richards T.A."/>
            <person name="Lane C.E."/>
        </authorList>
    </citation>
    <scope>NUCLEOTIDE SEQUENCE [LARGE SCALE GENOMIC DNA]</scope>
    <source>
        <strain evidence="2 3">ATCC 34112</strain>
    </source>
</reference>
<name>A0A1W0A0J7_9STRA</name>
<feature type="compositionally biased region" description="Basic and acidic residues" evidence="1">
    <location>
        <begin position="181"/>
        <end position="191"/>
    </location>
</feature>
<feature type="compositionally biased region" description="Low complexity" evidence="1">
    <location>
        <begin position="266"/>
        <end position="289"/>
    </location>
</feature>
<keyword evidence="3" id="KW-1185">Reference proteome</keyword>
<feature type="compositionally biased region" description="Polar residues" evidence="1">
    <location>
        <begin position="21"/>
        <end position="55"/>
    </location>
</feature>
<feature type="region of interest" description="Disordered" evidence="1">
    <location>
        <begin position="1"/>
        <end position="87"/>
    </location>
</feature>
<dbReference type="OrthoDB" id="78579at2759"/>
<feature type="compositionally biased region" description="Gly residues" evidence="1">
    <location>
        <begin position="908"/>
        <end position="923"/>
    </location>
</feature>
<feature type="compositionally biased region" description="Low complexity" evidence="1">
    <location>
        <begin position="143"/>
        <end position="153"/>
    </location>
</feature>
<feature type="compositionally biased region" description="Pro residues" evidence="1">
    <location>
        <begin position="978"/>
        <end position="998"/>
    </location>
</feature>
<dbReference type="STRING" id="74557.A0A1W0A0J7"/>
<comment type="caution">
    <text evidence="2">The sequence shown here is derived from an EMBL/GenBank/DDBJ whole genome shotgun (WGS) entry which is preliminary data.</text>
</comment>
<feature type="compositionally biased region" description="Basic and acidic residues" evidence="1">
    <location>
        <begin position="786"/>
        <end position="802"/>
    </location>
</feature>
<feature type="compositionally biased region" description="Polar residues" evidence="1">
    <location>
        <begin position="296"/>
        <end position="315"/>
    </location>
</feature>
<feature type="compositionally biased region" description="Basic and acidic residues" evidence="1">
    <location>
        <begin position="746"/>
        <end position="766"/>
    </location>
</feature>
<evidence type="ECO:0000313" key="3">
    <source>
        <dbReference type="Proteomes" id="UP000243217"/>
    </source>
</evidence>
<evidence type="ECO:0000256" key="1">
    <source>
        <dbReference type="SAM" id="MobiDB-lite"/>
    </source>
</evidence>
<feature type="region of interest" description="Disordered" evidence="1">
    <location>
        <begin position="220"/>
        <end position="421"/>
    </location>
</feature>
<feature type="compositionally biased region" description="Polar residues" evidence="1">
    <location>
        <begin position="493"/>
        <end position="504"/>
    </location>
</feature>
<dbReference type="Proteomes" id="UP000243217">
    <property type="component" value="Unassembled WGS sequence"/>
</dbReference>
<proteinExistence type="predicted"/>
<feature type="region of interest" description="Disordered" evidence="1">
    <location>
        <begin position="451"/>
        <end position="1013"/>
    </location>
</feature>
<feature type="region of interest" description="Disordered" evidence="1">
    <location>
        <begin position="138"/>
        <end position="193"/>
    </location>
</feature>
<gene>
    <name evidence="2" type="ORF">THRCLA_03924</name>
</gene>
<feature type="compositionally biased region" description="Low complexity" evidence="1">
    <location>
        <begin position="1002"/>
        <end position="1013"/>
    </location>
</feature>
<dbReference type="EMBL" id="JNBS01000769">
    <property type="protein sequence ID" value="OQS03788.1"/>
    <property type="molecule type" value="Genomic_DNA"/>
</dbReference>
<sequence>MTRPSSSLPNEDALGSRWPTAPSSESSIQNKQNGWGSPQPEESAQDVESTTTKLVSSPPNSNEPEPGEIPASNGAEDVSWQSTSLDTQPIAETSQITIEIGIAKDHIVQVTAEETQTTIVSSAPCNTTASNNWLVSPSHKAISTPTSNGTESTTTDKETVPKTNTGWDAPSPEIPATSEWSSKDNKAEHKSGWGIDNSVATERTTNLDTASAAEITFAETKSDNASKGVAAELSNDENTSTASSATAVSKSNDGWGATDKQVANGWGSNDDNSTSTSTSTSGWGANTTADKPVSNGWGSNDGNATSTSTVTSGWGATSADKPVATGWGSKGDDAISIASSNGASYTKKTTESTTSENKTSPVSKSSNGWGAVGTDNKPVVTGWGAVSTDKPAVTGWGSDDNNTVASTSIKSNNGWGSESKPINSPLVNLKSSFEANDVISSPAEPATICIDEPSASPSEVQNRWGADPIEPSHADPVEPTNAVAAKEPATASGWATSTETSTVKATGWGSPQKAVPSAGWGASSSKHSSNKDTLVQSTKSSDWGSPKKNTDAASDENKDINIDGTAMEPTLATGDGSPKISTNSPGQSPRAGRADSPARSSPKKRSGWSLSPLREPAPRAQSKDKKPSSPKNSGGWGNNNANKRPSRSPPRGAGGNGWGGNDKGGRGGNDKGGRGGRGRSRSSSNSNWGGGRGRGGRGFDDRDGGGRGRGRGGRGFDDRDGGGRGGRGWGNDDRDRYGGGRGWGNNDRDRDGGDRGSDGNNDRDGGGRGWGGNNDRDGGGRGWGNNDRDGGSRGGRDDRDGSGRGWGGKNDRDGGGRGWGGNNDRDGGGRGWGGNNDRDGGGRGWGGNNERDGGGRGGDSGYWNHCDRDRRSRSPPRSGRGFDERNMRNWNSPRNFDGPPRSPLHNYNGGGNYNDGPPRGGSNWGQDRWDGNNRGRSPPRRSMSRSRSNGGNMEPNKRPRYDHPGGGSPNFDFGGPEPYQPRPAPLPEINGPPSPPPGAYEASSTPRPKSSSSSAVSASEWFFTLNMGKKVVQCRAMATGLPFKRQPIPQEVNVTQLPKLANFKAFMHLENKLECPHWIYEVLPLSVGDAVAYEDYKNYLLRGRQLPVAGMSLDIRGYKVIIMPPGPESRLLGYIGVNMIAVIRKNQK</sequence>
<feature type="compositionally biased region" description="Polar residues" evidence="1">
    <location>
        <begin position="399"/>
        <end position="421"/>
    </location>
</feature>